<dbReference type="EMBL" id="LHPF02000021">
    <property type="protein sequence ID" value="PSC70287.1"/>
    <property type="molecule type" value="Genomic_DNA"/>
</dbReference>
<feature type="transmembrane region" description="Helical" evidence="1">
    <location>
        <begin position="74"/>
        <end position="92"/>
    </location>
</feature>
<keyword evidence="1" id="KW-0472">Membrane</keyword>
<feature type="transmembrane region" description="Helical" evidence="1">
    <location>
        <begin position="342"/>
        <end position="363"/>
    </location>
</feature>
<feature type="transmembrane region" description="Helical" evidence="1">
    <location>
        <begin position="236"/>
        <end position="263"/>
    </location>
</feature>
<comment type="caution">
    <text evidence="2">The sequence shown here is derived from an EMBL/GenBank/DDBJ whole genome shotgun (WGS) entry which is preliminary data.</text>
</comment>
<feature type="transmembrane region" description="Helical" evidence="1">
    <location>
        <begin position="139"/>
        <end position="159"/>
    </location>
</feature>
<reference evidence="2 3" key="1">
    <citation type="journal article" date="2018" name="Plant J.">
        <title>Genome sequences of Chlorella sorokiniana UTEX 1602 and Micractinium conductrix SAG 241.80: implications to maltose excretion by a green alga.</title>
        <authorList>
            <person name="Arriola M.B."/>
            <person name="Velmurugan N."/>
            <person name="Zhang Y."/>
            <person name="Plunkett M.H."/>
            <person name="Hondzo H."/>
            <person name="Barney B.M."/>
        </authorList>
    </citation>
    <scope>NUCLEOTIDE SEQUENCE [LARGE SCALE GENOMIC DNA]</scope>
    <source>
        <strain evidence="2 3">SAG 241.80</strain>
    </source>
</reference>
<proteinExistence type="predicted"/>
<evidence type="ECO:0000256" key="1">
    <source>
        <dbReference type="SAM" id="Phobius"/>
    </source>
</evidence>
<accession>A0A2P6V875</accession>
<name>A0A2P6V875_9CHLO</name>
<keyword evidence="3" id="KW-1185">Reference proteome</keyword>
<feature type="transmembrane region" description="Helical" evidence="1">
    <location>
        <begin position="112"/>
        <end position="132"/>
    </location>
</feature>
<evidence type="ECO:0000313" key="2">
    <source>
        <dbReference type="EMBL" id="PSC70287.1"/>
    </source>
</evidence>
<gene>
    <name evidence="2" type="ORF">C2E20_6286</name>
</gene>
<sequence length="372" mass="40260">MDCEDDEAPTLQAVLERRWAKQDAVTCYIAIVMQTYMFFCVNSPAERGTEALMVALEGWLLVHSLSARRGGPVGLFRTVLVLVLRTCALYVLPQTVDLLAVWQGAAPPNPAAAAAAGGGGAVAVVGSMLAFVGAHARAAVLLAAPVAWLHGSIGASAGWPLPPLLHLAHHTVATAFVLRRAPRVCRQYVVHHPANARTASAAFWLLQQVVSTLCLGTRLPLEAAAELLSDCERCTAVVWALQASFGFCLPTLLVWSAQLAAAVQHTARRRERSERDWLRARQHARQLGSPRTPRSQLHWEAAVREEDELTREAATLAAADRELACSSYATLCRLALQTAATFRWPTVLLLAAMAGFLLALFYLQHGQRCLLG</sequence>
<organism evidence="2 3">
    <name type="scientific">Micractinium conductrix</name>
    <dbReference type="NCBI Taxonomy" id="554055"/>
    <lineage>
        <taxon>Eukaryota</taxon>
        <taxon>Viridiplantae</taxon>
        <taxon>Chlorophyta</taxon>
        <taxon>core chlorophytes</taxon>
        <taxon>Trebouxiophyceae</taxon>
        <taxon>Chlorellales</taxon>
        <taxon>Chlorellaceae</taxon>
        <taxon>Chlorella clade</taxon>
        <taxon>Micractinium</taxon>
    </lineage>
</organism>
<dbReference type="Proteomes" id="UP000239649">
    <property type="component" value="Unassembled WGS sequence"/>
</dbReference>
<dbReference type="AlphaFoldDB" id="A0A2P6V875"/>
<protein>
    <submittedName>
        <fullName evidence="2">Uncharacterized protein</fullName>
    </submittedName>
</protein>
<evidence type="ECO:0000313" key="3">
    <source>
        <dbReference type="Proteomes" id="UP000239649"/>
    </source>
</evidence>
<keyword evidence="1" id="KW-1133">Transmembrane helix</keyword>
<dbReference type="OrthoDB" id="515840at2759"/>
<keyword evidence="1" id="KW-0812">Transmembrane</keyword>